<proteinExistence type="inferred from homology"/>
<keyword evidence="4 8" id="KW-0812">Transmembrane</keyword>
<dbReference type="PIRSF" id="PIRSF002744">
    <property type="entry name" value="Pur-cyt_permease"/>
    <property type="match status" value="1"/>
</dbReference>
<feature type="transmembrane region" description="Helical" evidence="8">
    <location>
        <begin position="144"/>
        <end position="163"/>
    </location>
</feature>
<keyword evidence="6 7" id="KW-0472">Membrane</keyword>
<keyword evidence="5 8" id="KW-1133">Transmembrane helix</keyword>
<comment type="subcellular location">
    <subcellularLocation>
        <location evidence="1">Membrane</location>
        <topology evidence="1">Multi-pass membrane protein</topology>
    </subcellularLocation>
</comment>
<feature type="transmembrane region" description="Helical" evidence="8">
    <location>
        <begin position="233"/>
        <end position="258"/>
    </location>
</feature>
<feature type="transmembrane region" description="Helical" evidence="8">
    <location>
        <begin position="476"/>
        <end position="496"/>
    </location>
</feature>
<evidence type="ECO:0000256" key="1">
    <source>
        <dbReference type="ARBA" id="ARBA00004141"/>
    </source>
</evidence>
<dbReference type="GO" id="GO:0005886">
    <property type="term" value="C:plasma membrane"/>
    <property type="evidence" value="ECO:0007669"/>
    <property type="project" value="TreeGrafter"/>
</dbReference>
<dbReference type="InterPro" id="IPR026030">
    <property type="entry name" value="Pur-cyt_permease_Fcy2/21/22"/>
</dbReference>
<dbReference type="Gene3D" id="1.10.4160.10">
    <property type="entry name" value="Hydantoin permease"/>
    <property type="match status" value="1"/>
</dbReference>
<evidence type="ECO:0000256" key="4">
    <source>
        <dbReference type="ARBA" id="ARBA00022692"/>
    </source>
</evidence>
<dbReference type="EMBL" id="CABVJF010000038">
    <property type="protein sequence ID" value="VVQ25935.1"/>
    <property type="molecule type" value="Genomic_DNA"/>
</dbReference>
<feature type="transmembrane region" description="Helical" evidence="8">
    <location>
        <begin position="316"/>
        <end position="336"/>
    </location>
</feature>
<protein>
    <recommendedName>
        <fullName evidence="11">Allantoin permease</fullName>
    </recommendedName>
</protein>
<feature type="transmembrane region" description="Helical" evidence="8">
    <location>
        <begin position="175"/>
        <end position="199"/>
    </location>
</feature>
<evidence type="ECO:0000256" key="5">
    <source>
        <dbReference type="ARBA" id="ARBA00022989"/>
    </source>
</evidence>
<accession>A0A5E7VU61</accession>
<evidence type="ECO:0000256" key="3">
    <source>
        <dbReference type="ARBA" id="ARBA00022448"/>
    </source>
</evidence>
<comment type="similarity">
    <text evidence="2 7">Belongs to the purine-cytosine permease (2.A.39) family.</text>
</comment>
<dbReference type="PANTHER" id="PTHR31806">
    <property type="entry name" value="PURINE-CYTOSINE PERMEASE FCY2-RELATED"/>
    <property type="match status" value="1"/>
</dbReference>
<evidence type="ECO:0000256" key="7">
    <source>
        <dbReference type="PIRNR" id="PIRNR002744"/>
    </source>
</evidence>
<evidence type="ECO:0000313" key="10">
    <source>
        <dbReference type="Proteomes" id="UP000381378"/>
    </source>
</evidence>
<reference evidence="9 10" key="1">
    <citation type="submission" date="2019-09" db="EMBL/GenBank/DDBJ databases">
        <authorList>
            <person name="Chandra G."/>
            <person name="Truman W A."/>
        </authorList>
    </citation>
    <scope>NUCLEOTIDE SEQUENCE [LARGE SCALE GENOMIC DNA]</scope>
    <source>
        <strain evidence="9">PS928</strain>
    </source>
</reference>
<feature type="transmembrane region" description="Helical" evidence="8">
    <location>
        <begin position="270"/>
        <end position="296"/>
    </location>
</feature>
<feature type="transmembrane region" description="Helical" evidence="8">
    <location>
        <begin position="55"/>
        <end position="77"/>
    </location>
</feature>
<feature type="transmembrane region" description="Helical" evidence="8">
    <location>
        <begin position="382"/>
        <end position="408"/>
    </location>
</feature>
<evidence type="ECO:0000256" key="8">
    <source>
        <dbReference type="SAM" id="Phobius"/>
    </source>
</evidence>
<name>A0A5E7VU61_PSEFL</name>
<dbReference type="AlphaFoldDB" id="A0A5E7VU61"/>
<evidence type="ECO:0000256" key="6">
    <source>
        <dbReference type="ARBA" id="ARBA00023136"/>
    </source>
</evidence>
<dbReference type="InterPro" id="IPR001248">
    <property type="entry name" value="Pur-cyt_permease"/>
</dbReference>
<evidence type="ECO:0008006" key="11">
    <source>
        <dbReference type="Google" id="ProtNLM"/>
    </source>
</evidence>
<dbReference type="PANTHER" id="PTHR31806:SF1">
    <property type="entry name" value="PURINE-CYTOSINE PERMEASE FCY2-RELATED"/>
    <property type="match status" value="1"/>
</dbReference>
<feature type="transmembrane region" description="Helical" evidence="8">
    <location>
        <begin position="438"/>
        <end position="456"/>
    </location>
</feature>
<feature type="transmembrane region" description="Helical" evidence="8">
    <location>
        <begin position="206"/>
        <end position="227"/>
    </location>
</feature>
<dbReference type="Pfam" id="PF02133">
    <property type="entry name" value="Transp_cyt_pur"/>
    <property type="match status" value="1"/>
</dbReference>
<keyword evidence="3 7" id="KW-0813">Transport</keyword>
<dbReference type="Proteomes" id="UP000381378">
    <property type="component" value="Unassembled WGS sequence"/>
</dbReference>
<dbReference type="GO" id="GO:0022857">
    <property type="term" value="F:transmembrane transporter activity"/>
    <property type="evidence" value="ECO:0007669"/>
    <property type="project" value="InterPro"/>
</dbReference>
<feature type="transmembrane region" description="Helical" evidence="8">
    <location>
        <begin position="83"/>
        <end position="106"/>
    </location>
</feature>
<feature type="transmembrane region" description="Helical" evidence="8">
    <location>
        <begin position="357"/>
        <end position="376"/>
    </location>
</feature>
<evidence type="ECO:0000256" key="2">
    <source>
        <dbReference type="ARBA" id="ARBA00008974"/>
    </source>
</evidence>
<evidence type="ECO:0000313" key="9">
    <source>
        <dbReference type="EMBL" id="VVQ25935.1"/>
    </source>
</evidence>
<gene>
    <name evidence="9" type="ORF">PS928_06273</name>
</gene>
<sequence>MLFSSSEIAHNHNKGNWSIVFMSSSTAGPSAGQLETRGIEPVPEAECNGHPLQLFWVWFAANISILGLPLGATLVAFRGLAIWQAMIVAILGAAGSFAVVGIISIAGRRGRAPSLTLSRAIFGVRGNIGPTLVSLMSRLGWETVNTTTAAFVLLSLCSILFGSPVEAKSAPLLTLVFIAIFVLLTLSVSGLGHATLLVIQKWATYVFGALNILVGGFLCATIDWSAVFNAAPAPLSAMIIGIGTMAAGTGIGWANAGADMSRYQHRSVKAVRLVASAAFGAGIPLVLLITLGGLLSVGNNDLASATDPIVAIRDMLPTWMAVPYLMTAFGGLLLSNNLSVYSAGLTTLTLGLKVKRVYAVVVDIVAIFAGSIYFMLIADSFYGPFITFISLLAVPITAWVAIFVVDLIHRHYYSPKDLLDVSPSSAYWYRGGVEWRAFGAWAVAIVLGFSFTTLGTTEQNVWFRGFLSDSWLGHNGLGWIVTFLVAGGIYCVLGGARDRRAALLENAHA</sequence>
<organism evidence="9 10">
    <name type="scientific">Pseudomonas fluorescens</name>
    <dbReference type="NCBI Taxonomy" id="294"/>
    <lineage>
        <taxon>Bacteria</taxon>
        <taxon>Pseudomonadati</taxon>
        <taxon>Pseudomonadota</taxon>
        <taxon>Gammaproteobacteria</taxon>
        <taxon>Pseudomonadales</taxon>
        <taxon>Pseudomonadaceae</taxon>
        <taxon>Pseudomonas</taxon>
    </lineage>
</organism>